<feature type="compositionally biased region" description="Basic and acidic residues" evidence="1">
    <location>
        <begin position="327"/>
        <end position="356"/>
    </location>
</feature>
<evidence type="ECO:0000313" key="4">
    <source>
        <dbReference type="RefSeq" id="XP_031553465.1"/>
    </source>
</evidence>
<feature type="region of interest" description="Disordered" evidence="1">
    <location>
        <begin position="95"/>
        <end position="115"/>
    </location>
</feature>
<feature type="compositionally biased region" description="Basic residues" evidence="1">
    <location>
        <begin position="273"/>
        <end position="282"/>
    </location>
</feature>
<feature type="region of interest" description="Disordered" evidence="1">
    <location>
        <begin position="1"/>
        <end position="24"/>
    </location>
</feature>
<dbReference type="AlphaFoldDB" id="A0A6P8HLH7"/>
<feature type="compositionally biased region" description="Basic and acidic residues" evidence="1">
    <location>
        <begin position="1"/>
        <end position="19"/>
    </location>
</feature>
<dbReference type="GO" id="GO:0003676">
    <property type="term" value="F:nucleic acid binding"/>
    <property type="evidence" value="ECO:0007669"/>
    <property type="project" value="InterPro"/>
</dbReference>
<feature type="compositionally biased region" description="Basic and acidic residues" evidence="1">
    <location>
        <begin position="300"/>
        <end position="314"/>
    </location>
</feature>
<keyword evidence="3" id="KW-1185">Reference proteome</keyword>
<proteinExistence type="predicted"/>
<dbReference type="KEGG" id="aten:116290549"/>
<evidence type="ECO:0000313" key="3">
    <source>
        <dbReference type="Proteomes" id="UP000515163"/>
    </source>
</evidence>
<feature type="compositionally biased region" description="Polar residues" evidence="1">
    <location>
        <begin position="214"/>
        <end position="224"/>
    </location>
</feature>
<dbReference type="Proteomes" id="UP000515163">
    <property type="component" value="Unplaced"/>
</dbReference>
<dbReference type="GeneID" id="116290549"/>
<organism evidence="3 4">
    <name type="scientific">Actinia tenebrosa</name>
    <name type="common">Australian red waratah sea anemone</name>
    <dbReference type="NCBI Taxonomy" id="6105"/>
    <lineage>
        <taxon>Eukaryota</taxon>
        <taxon>Metazoa</taxon>
        <taxon>Cnidaria</taxon>
        <taxon>Anthozoa</taxon>
        <taxon>Hexacorallia</taxon>
        <taxon>Actiniaria</taxon>
        <taxon>Actiniidae</taxon>
        <taxon>Actinia</taxon>
    </lineage>
</organism>
<dbReference type="InterPro" id="IPR000467">
    <property type="entry name" value="G_patch_dom"/>
</dbReference>
<feature type="compositionally biased region" description="Basic and acidic residues" evidence="1">
    <location>
        <begin position="260"/>
        <end position="272"/>
    </location>
</feature>
<feature type="compositionally biased region" description="Basic and acidic residues" evidence="1">
    <location>
        <begin position="389"/>
        <end position="408"/>
    </location>
</feature>
<feature type="compositionally biased region" description="Basic and acidic residues" evidence="1">
    <location>
        <begin position="106"/>
        <end position="115"/>
    </location>
</feature>
<feature type="compositionally biased region" description="Acidic residues" evidence="1">
    <location>
        <begin position="286"/>
        <end position="295"/>
    </location>
</feature>
<dbReference type="InParanoid" id="A0A6P8HLH7"/>
<evidence type="ECO:0000259" key="2">
    <source>
        <dbReference type="PROSITE" id="PS50174"/>
    </source>
</evidence>
<dbReference type="RefSeq" id="XP_031553465.1">
    <property type="nucleotide sequence ID" value="XM_031697605.1"/>
</dbReference>
<name>A0A6P8HLH7_ACTTE</name>
<feature type="compositionally biased region" description="Basic residues" evidence="1">
    <location>
        <begin position="315"/>
        <end position="326"/>
    </location>
</feature>
<feature type="domain" description="G-patch" evidence="2">
    <location>
        <begin position="26"/>
        <end position="72"/>
    </location>
</feature>
<feature type="compositionally biased region" description="Basic residues" evidence="1">
    <location>
        <begin position="426"/>
        <end position="439"/>
    </location>
</feature>
<dbReference type="InterPro" id="IPR050656">
    <property type="entry name" value="PINX1"/>
</dbReference>
<gene>
    <name evidence="4" type="primary">LOC116290549</name>
</gene>
<feature type="region of interest" description="Disordered" evidence="1">
    <location>
        <begin position="149"/>
        <end position="175"/>
    </location>
</feature>
<protein>
    <submittedName>
        <fullName evidence="4">PIN2/TERF1-interacting telomerase inhibitor 1-like</fullName>
    </submittedName>
</protein>
<dbReference type="PANTHER" id="PTHR23149">
    <property type="entry name" value="G PATCH DOMAIN CONTAINING PROTEIN"/>
    <property type="match status" value="1"/>
</dbReference>
<dbReference type="GO" id="GO:0010521">
    <property type="term" value="F:telomerase inhibitor activity"/>
    <property type="evidence" value="ECO:0007669"/>
    <property type="project" value="TreeGrafter"/>
</dbReference>
<dbReference type="PANTHER" id="PTHR23149:SF27">
    <property type="entry name" value="PIN2_TERF1-INTERACTING TELOMERASE INHIBITOR 1"/>
    <property type="match status" value="1"/>
</dbReference>
<dbReference type="OrthoDB" id="29523at2759"/>
<dbReference type="SMART" id="SM00443">
    <property type="entry name" value="G_patch"/>
    <property type="match status" value="1"/>
</dbReference>
<reference evidence="4" key="1">
    <citation type="submission" date="2025-08" db="UniProtKB">
        <authorList>
            <consortium name="RefSeq"/>
        </authorList>
    </citation>
    <scope>IDENTIFICATION</scope>
    <source>
        <tissue evidence="4">Tentacle</tissue>
    </source>
</reference>
<dbReference type="PROSITE" id="PS50174">
    <property type="entry name" value="G_PATCH"/>
    <property type="match status" value="1"/>
</dbReference>
<dbReference type="Pfam" id="PF01585">
    <property type="entry name" value="G-patch"/>
    <property type="match status" value="1"/>
</dbReference>
<evidence type="ECO:0000256" key="1">
    <source>
        <dbReference type="SAM" id="MobiDB-lite"/>
    </source>
</evidence>
<feature type="compositionally biased region" description="Basic residues" evidence="1">
    <location>
        <begin position="239"/>
        <end position="248"/>
    </location>
</feature>
<sequence>MAMLAERKSKQKWSHDPRNKAWSTNTDRFGYQMLTKMGWSAGKGLGANESGSTSHVKVSLKNNNLGVGAKASQEDNWLAHQEDFNDLLAHLNRANNSDAGNEDSDSGAKNKDMETIARNSKKRVFYQRFIKSKNTSSYSAEDMACIMGQRSKSAPDSPADLSENEDSDDSCASCPVISETHDLGMTTITSKQSVQDYFAMKMAELKEKRRLESSAGQDMTQGTNNEEDDREETLDVASRKKQKKKARKRTDDVQEDIDDSEKTGVKLSDDKIPKKKKKKSKKRELNEDEEDEESTSEVAINKEDEKATSDDKSEKKKKKKEKKLRKKVEGVSHYDLRNLEDKKIKLQKNEESCENVKKRKRKNGKSKLEEEEICQNETKTLISKKKKKSDIDSIKNEDEKERGQDEKRKEKKKKEKQNRNFEIKINKGKTRKSKDKKAK</sequence>
<feature type="compositionally biased region" description="Acidic residues" evidence="1">
    <location>
        <begin position="225"/>
        <end position="234"/>
    </location>
</feature>
<accession>A0A6P8HLH7</accession>
<feature type="region of interest" description="Disordered" evidence="1">
    <location>
        <begin position="208"/>
        <end position="439"/>
    </location>
</feature>
<dbReference type="GO" id="GO:0005730">
    <property type="term" value="C:nucleolus"/>
    <property type="evidence" value="ECO:0007669"/>
    <property type="project" value="TreeGrafter"/>
</dbReference>